<keyword evidence="7" id="KW-1185">Reference proteome</keyword>
<evidence type="ECO:0000256" key="3">
    <source>
        <dbReference type="ARBA" id="ARBA00022723"/>
    </source>
</evidence>
<dbReference type="Pfam" id="PF00719">
    <property type="entry name" value="Pyrophosphatase"/>
    <property type="match status" value="1"/>
</dbReference>
<proteinExistence type="predicted"/>
<evidence type="ECO:0000256" key="2">
    <source>
        <dbReference type="ARBA" id="ARBA00012146"/>
    </source>
</evidence>
<gene>
    <name evidence="6" type="ORF">ACH49Z_26395</name>
</gene>
<evidence type="ECO:0000313" key="6">
    <source>
        <dbReference type="EMBL" id="MFI2233384.1"/>
    </source>
</evidence>
<keyword evidence="4" id="KW-0378">Hydrolase</keyword>
<name>A0ABW7W3N6_9NOCA</name>
<dbReference type="InterPro" id="IPR008162">
    <property type="entry name" value="Pyrophosphatase"/>
</dbReference>
<comment type="cofactor">
    <cofactor evidence="1">
        <name>Mg(2+)</name>
        <dbReference type="ChEBI" id="CHEBI:18420"/>
    </cofactor>
</comment>
<sequence>MTDRSAEYDSVSLALARPFLGRSVDLTFDRPYGSLHPRCGFRYPVNYGYVPGTLAPDGQELDAYYLGPAEPLATARGRCIAIVHRLYDDDDKLVVVPPGSPDLDDAAILTVVEFQENHGEYVIVRV</sequence>
<accession>A0ABW7W3N6</accession>
<dbReference type="RefSeq" id="WP_397065568.1">
    <property type="nucleotide sequence ID" value="NZ_JBIRYL010000013.1"/>
</dbReference>
<dbReference type="Proteomes" id="UP001611494">
    <property type="component" value="Unassembled WGS sequence"/>
</dbReference>
<dbReference type="SUPFAM" id="SSF50324">
    <property type="entry name" value="Inorganic pyrophosphatase"/>
    <property type="match status" value="1"/>
</dbReference>
<comment type="caution">
    <text evidence="6">The sequence shown here is derived from an EMBL/GenBank/DDBJ whole genome shotgun (WGS) entry which is preliminary data.</text>
</comment>
<protein>
    <recommendedName>
        <fullName evidence="2">inorganic diphosphatase</fullName>
        <ecNumber evidence="2">3.6.1.1</ecNumber>
    </recommendedName>
</protein>
<reference evidence="6 7" key="1">
    <citation type="submission" date="2024-10" db="EMBL/GenBank/DDBJ databases">
        <title>The Natural Products Discovery Center: Release of the First 8490 Sequenced Strains for Exploring Actinobacteria Biosynthetic Diversity.</title>
        <authorList>
            <person name="Kalkreuter E."/>
            <person name="Kautsar S.A."/>
            <person name="Yang D."/>
            <person name="Bader C.D."/>
            <person name="Teijaro C.N."/>
            <person name="Fluegel L."/>
            <person name="Davis C.M."/>
            <person name="Simpson J.R."/>
            <person name="Lauterbach L."/>
            <person name="Steele A.D."/>
            <person name="Gui C."/>
            <person name="Meng S."/>
            <person name="Li G."/>
            <person name="Viehrig K."/>
            <person name="Ye F."/>
            <person name="Su P."/>
            <person name="Kiefer A.F."/>
            <person name="Nichols A."/>
            <person name="Cepeda A.J."/>
            <person name="Yan W."/>
            <person name="Fan B."/>
            <person name="Jiang Y."/>
            <person name="Adhikari A."/>
            <person name="Zheng C.-J."/>
            <person name="Schuster L."/>
            <person name="Cowan T.M."/>
            <person name="Smanski M.J."/>
            <person name="Chevrette M.G."/>
            <person name="De Carvalho L.P.S."/>
            <person name="Shen B."/>
        </authorList>
    </citation>
    <scope>NUCLEOTIDE SEQUENCE [LARGE SCALE GENOMIC DNA]</scope>
    <source>
        <strain evidence="6 7">NPDC019377</strain>
    </source>
</reference>
<dbReference type="EMBL" id="JBIRYL010000013">
    <property type="protein sequence ID" value="MFI2233384.1"/>
    <property type="molecule type" value="Genomic_DNA"/>
</dbReference>
<dbReference type="InterPro" id="IPR036649">
    <property type="entry name" value="Pyrophosphatase_sf"/>
</dbReference>
<keyword evidence="3" id="KW-0479">Metal-binding</keyword>
<keyword evidence="5" id="KW-0460">Magnesium</keyword>
<evidence type="ECO:0000313" key="7">
    <source>
        <dbReference type="Proteomes" id="UP001611494"/>
    </source>
</evidence>
<dbReference type="Gene3D" id="3.90.80.10">
    <property type="entry name" value="Inorganic pyrophosphatase"/>
    <property type="match status" value="1"/>
</dbReference>
<evidence type="ECO:0000256" key="1">
    <source>
        <dbReference type="ARBA" id="ARBA00001946"/>
    </source>
</evidence>
<evidence type="ECO:0000256" key="5">
    <source>
        <dbReference type="ARBA" id="ARBA00022842"/>
    </source>
</evidence>
<organism evidence="6 7">
    <name type="scientific">Nocardia testacea</name>
    <dbReference type="NCBI Taxonomy" id="248551"/>
    <lineage>
        <taxon>Bacteria</taxon>
        <taxon>Bacillati</taxon>
        <taxon>Actinomycetota</taxon>
        <taxon>Actinomycetes</taxon>
        <taxon>Mycobacteriales</taxon>
        <taxon>Nocardiaceae</taxon>
        <taxon>Nocardia</taxon>
    </lineage>
</organism>
<evidence type="ECO:0000256" key="4">
    <source>
        <dbReference type="ARBA" id="ARBA00022801"/>
    </source>
</evidence>
<dbReference type="EC" id="3.6.1.1" evidence="2"/>